<comment type="cofactor">
    <cofactor evidence="7 9">
        <name>Mg(2+)</name>
        <dbReference type="ChEBI" id="CHEBI:18420"/>
    </cofactor>
</comment>
<keyword evidence="3 7" id="KW-0808">Transferase</keyword>
<feature type="transmembrane region" description="Helical" evidence="7">
    <location>
        <begin position="173"/>
        <end position="192"/>
    </location>
</feature>
<feature type="transmembrane region" description="Helical" evidence="7">
    <location>
        <begin position="26"/>
        <end position="45"/>
    </location>
</feature>
<feature type="transmembrane region" description="Helical" evidence="7">
    <location>
        <begin position="238"/>
        <end position="255"/>
    </location>
</feature>
<reference evidence="10 11" key="1">
    <citation type="journal article" date="2015" name="Microbiome">
        <title>Genomic resolution of linkages in carbon, nitrogen, and sulfur cycling among widespread estuary sediment bacteria.</title>
        <authorList>
            <person name="Baker B.J."/>
            <person name="Lazar C.S."/>
            <person name="Teske A.P."/>
            <person name="Dick G.J."/>
        </authorList>
    </citation>
    <scope>NUCLEOTIDE SEQUENCE [LARGE SCALE GENOMIC DNA]</scope>
    <source>
        <strain evidence="10">DG_26</strain>
    </source>
</reference>
<keyword evidence="7" id="KW-0961">Cell wall biogenesis/degradation</keyword>
<feature type="transmembrane region" description="Helical" evidence="7">
    <location>
        <begin position="71"/>
        <end position="91"/>
    </location>
</feature>
<evidence type="ECO:0000256" key="6">
    <source>
        <dbReference type="ARBA" id="ARBA00023136"/>
    </source>
</evidence>
<proteinExistence type="inferred from homology"/>
<dbReference type="PROSITE" id="PS01348">
    <property type="entry name" value="MRAY_2"/>
    <property type="match status" value="1"/>
</dbReference>
<feature type="transmembrane region" description="Helical" evidence="7">
    <location>
        <begin position="97"/>
        <end position="118"/>
    </location>
</feature>
<dbReference type="GO" id="GO:0046872">
    <property type="term" value="F:metal ion binding"/>
    <property type="evidence" value="ECO:0007669"/>
    <property type="project" value="UniProtKB-KW"/>
</dbReference>
<keyword evidence="4 7" id="KW-0812">Transmembrane</keyword>
<keyword evidence="7" id="KW-1003">Cell membrane</keyword>
<dbReference type="InterPro" id="IPR000715">
    <property type="entry name" value="Glycosyl_transferase_4"/>
</dbReference>
<evidence type="ECO:0000313" key="11">
    <source>
        <dbReference type="Proteomes" id="UP000051124"/>
    </source>
</evidence>
<dbReference type="PROSITE" id="PS01347">
    <property type="entry name" value="MRAY_1"/>
    <property type="match status" value="1"/>
</dbReference>
<keyword evidence="7" id="KW-0132">Cell division</keyword>
<dbReference type="GO" id="GO:0051992">
    <property type="term" value="F:UDP-N-acetylmuramoyl-L-alanyl-D-glutamyl-meso-2,6-diaminopimelyl-D-alanyl-D-alanine:undecaprenyl-phosphate transferase activity"/>
    <property type="evidence" value="ECO:0007669"/>
    <property type="project" value="RHEA"/>
</dbReference>
<dbReference type="AlphaFoldDB" id="A0A0S7WJ65"/>
<dbReference type="InterPro" id="IPR003524">
    <property type="entry name" value="PNAcMuramoyl-5peptid_Trfase"/>
</dbReference>
<feature type="transmembrane region" description="Helical" evidence="7">
    <location>
        <begin position="289"/>
        <end position="310"/>
    </location>
</feature>
<dbReference type="GO" id="GO:0008360">
    <property type="term" value="P:regulation of cell shape"/>
    <property type="evidence" value="ECO:0007669"/>
    <property type="project" value="UniProtKB-KW"/>
</dbReference>
<dbReference type="UniPathway" id="UPA00219"/>
<evidence type="ECO:0000256" key="7">
    <source>
        <dbReference type="HAMAP-Rule" id="MF_00038"/>
    </source>
</evidence>
<evidence type="ECO:0000256" key="3">
    <source>
        <dbReference type="ARBA" id="ARBA00022679"/>
    </source>
</evidence>
<feature type="transmembrane region" description="Helical" evidence="7">
    <location>
        <begin position="199"/>
        <end position="218"/>
    </location>
</feature>
<dbReference type="GO" id="GO:0051301">
    <property type="term" value="P:cell division"/>
    <property type="evidence" value="ECO:0007669"/>
    <property type="project" value="UniProtKB-KW"/>
</dbReference>
<evidence type="ECO:0000256" key="2">
    <source>
        <dbReference type="ARBA" id="ARBA00005583"/>
    </source>
</evidence>
<organism evidence="10 11">
    <name type="scientific">candidate division TA06 bacterium DG_26</name>
    <dbReference type="NCBI Taxonomy" id="1703771"/>
    <lineage>
        <taxon>Bacteria</taxon>
        <taxon>Bacteria division TA06</taxon>
    </lineage>
</organism>
<dbReference type="EMBL" id="LIZT01000029">
    <property type="protein sequence ID" value="KPJ50166.1"/>
    <property type="molecule type" value="Genomic_DNA"/>
</dbReference>
<evidence type="ECO:0000256" key="1">
    <source>
        <dbReference type="ARBA" id="ARBA00004141"/>
    </source>
</evidence>
<dbReference type="GO" id="GO:0009252">
    <property type="term" value="P:peptidoglycan biosynthetic process"/>
    <property type="evidence" value="ECO:0007669"/>
    <property type="project" value="UniProtKB-UniRule"/>
</dbReference>
<dbReference type="NCBIfam" id="TIGR00445">
    <property type="entry name" value="mraY"/>
    <property type="match status" value="1"/>
</dbReference>
<sequence length="360" mass="39938">MLYWLLYPLKEYFFPFNLFRYITFRAAYASVTALLLSFVLGPWLIHKLRKFGIGQRIGEALPHAHREKEGVPTMGGVLILLAIVVPTLLWARLDAGFVWVALLATIWMGVVGFVDDIMKIRGKKGMGITPKFFAQLAAGLLIGVYLYLRPYSPEFATKTSILFFKNIFPDLRILYVPFVAFVLTGTTNAVNLTDGLDGLAVGLMGIAALAYSVLAYVTGHAKISEYLNILFMNGAGELAVFCTSMLGACLGFLWFNAYPAKIFLGDVGSLALGGALGIVAILIKQEILLLVVCGLFVVEALSVIFQVLYFKLTKGKRLFLMSPLHHHFELKGWKEPTIVVRFWIIGILFTLLALSTLKIR</sequence>
<dbReference type="InterPro" id="IPR018480">
    <property type="entry name" value="PNAcMuramoyl-5peptid_Trfase_CS"/>
</dbReference>
<dbReference type="GO" id="GO:0008963">
    <property type="term" value="F:phospho-N-acetylmuramoyl-pentapeptide-transferase activity"/>
    <property type="evidence" value="ECO:0007669"/>
    <property type="project" value="UniProtKB-UniRule"/>
</dbReference>
<dbReference type="Pfam" id="PF10555">
    <property type="entry name" value="MraY_sig1"/>
    <property type="match status" value="1"/>
</dbReference>
<comment type="caution">
    <text evidence="10">The sequence shown here is derived from an EMBL/GenBank/DDBJ whole genome shotgun (WGS) entry which is preliminary data.</text>
</comment>
<dbReference type="GO" id="GO:0071555">
    <property type="term" value="P:cell wall organization"/>
    <property type="evidence" value="ECO:0007669"/>
    <property type="project" value="UniProtKB-KW"/>
</dbReference>
<comment type="pathway">
    <text evidence="7">Cell wall biogenesis; peptidoglycan biosynthesis.</text>
</comment>
<dbReference type="PANTHER" id="PTHR22926:SF5">
    <property type="entry name" value="PHOSPHO-N-ACETYLMURAMOYL-PENTAPEPTIDE-TRANSFERASE HOMOLOG"/>
    <property type="match status" value="1"/>
</dbReference>
<keyword evidence="7" id="KW-0133">Cell shape</keyword>
<keyword evidence="7" id="KW-0131">Cell cycle</keyword>
<dbReference type="Proteomes" id="UP000051124">
    <property type="component" value="Unassembled WGS sequence"/>
</dbReference>
<dbReference type="PANTHER" id="PTHR22926">
    <property type="entry name" value="PHOSPHO-N-ACETYLMURAMOYL-PENTAPEPTIDE-TRANSFERASE"/>
    <property type="match status" value="1"/>
</dbReference>
<name>A0A0S7WJ65_UNCT6</name>
<dbReference type="HAMAP" id="MF_00038">
    <property type="entry name" value="MraY"/>
    <property type="match status" value="1"/>
</dbReference>
<comment type="function">
    <text evidence="7">Catalyzes the initial step of the lipid cycle reactions in the biosynthesis of the cell wall peptidoglycan: transfers peptidoglycan precursor phospho-MurNAc-pentapeptide from UDP-MurNAc-pentapeptide onto the lipid carrier undecaprenyl phosphate, yielding undecaprenyl-pyrophosphoryl-MurNAc-pentapeptide, known as lipid I.</text>
</comment>
<feature type="binding site" evidence="9">
    <location>
        <position position="191"/>
    </location>
    <ligand>
        <name>Mg(2+)</name>
        <dbReference type="ChEBI" id="CHEBI:18420"/>
    </ligand>
</feature>
<evidence type="ECO:0000256" key="8">
    <source>
        <dbReference type="NCBIfam" id="TIGR00445"/>
    </source>
</evidence>
<dbReference type="PATRIC" id="fig|1703771.3.peg.1041"/>
<keyword evidence="5 7" id="KW-1133">Transmembrane helix</keyword>
<keyword evidence="7 9" id="KW-0479">Metal-binding</keyword>
<comment type="catalytic activity">
    <reaction evidence="7">
        <text>UDP-N-acetyl-alpha-D-muramoyl-L-alanyl-gamma-D-glutamyl-meso-2,6-diaminopimeloyl-D-alanyl-D-alanine + di-trans,octa-cis-undecaprenyl phosphate = di-trans,octa-cis-undecaprenyl diphospho-N-acetyl-alpha-D-muramoyl-L-alanyl-D-glutamyl-meso-2,6-diaminopimeloyl-D-alanyl-D-alanine + UMP</text>
        <dbReference type="Rhea" id="RHEA:28386"/>
        <dbReference type="ChEBI" id="CHEBI:57865"/>
        <dbReference type="ChEBI" id="CHEBI:60392"/>
        <dbReference type="ChEBI" id="CHEBI:61386"/>
        <dbReference type="ChEBI" id="CHEBI:61387"/>
        <dbReference type="EC" id="2.7.8.13"/>
    </reaction>
</comment>
<evidence type="ECO:0000313" key="10">
    <source>
        <dbReference type="EMBL" id="KPJ50166.1"/>
    </source>
</evidence>
<gene>
    <name evidence="7 10" type="primary">mraY</name>
    <name evidence="10" type="ORF">AMJ40_03605</name>
</gene>
<evidence type="ECO:0000256" key="9">
    <source>
        <dbReference type="PIRSR" id="PIRSR600715-1"/>
    </source>
</evidence>
<keyword evidence="7 9" id="KW-0460">Magnesium</keyword>
<comment type="similarity">
    <text evidence="2 7">Belongs to the glycosyltransferase 4 family. MraY subfamily.</text>
</comment>
<feature type="transmembrane region" description="Helical" evidence="7">
    <location>
        <begin position="130"/>
        <end position="148"/>
    </location>
</feature>
<dbReference type="CDD" id="cd06852">
    <property type="entry name" value="GT_MraY"/>
    <property type="match status" value="1"/>
</dbReference>
<accession>A0A0S7WJ65</accession>
<feature type="transmembrane region" description="Helical" evidence="7">
    <location>
        <begin position="262"/>
        <end position="283"/>
    </location>
</feature>
<keyword evidence="6 7" id="KW-0472">Membrane</keyword>
<protein>
    <recommendedName>
        <fullName evidence="7 8">Phospho-N-acetylmuramoyl-pentapeptide-transferase</fullName>
        <ecNumber evidence="7 8">2.7.8.13</ecNumber>
    </recommendedName>
    <alternativeName>
        <fullName evidence="7">UDP-MurNAc-pentapeptide phosphotransferase</fullName>
    </alternativeName>
</protein>
<dbReference type="Pfam" id="PF00953">
    <property type="entry name" value="Glycos_transf_4"/>
    <property type="match status" value="1"/>
</dbReference>
<keyword evidence="7" id="KW-0573">Peptidoglycan synthesis</keyword>
<evidence type="ECO:0000256" key="5">
    <source>
        <dbReference type="ARBA" id="ARBA00022989"/>
    </source>
</evidence>
<comment type="subcellular location">
    <subcellularLocation>
        <location evidence="7">Cell membrane</location>
        <topology evidence="7">Multi-pass membrane protein</topology>
    </subcellularLocation>
    <subcellularLocation>
        <location evidence="1">Membrane</location>
        <topology evidence="1">Multi-pass membrane protein</topology>
    </subcellularLocation>
</comment>
<feature type="transmembrane region" description="Helical" evidence="7">
    <location>
        <begin position="338"/>
        <end position="357"/>
    </location>
</feature>
<evidence type="ECO:0000256" key="4">
    <source>
        <dbReference type="ARBA" id="ARBA00022692"/>
    </source>
</evidence>
<dbReference type="EC" id="2.7.8.13" evidence="7 8"/>
<dbReference type="GO" id="GO:0005886">
    <property type="term" value="C:plasma membrane"/>
    <property type="evidence" value="ECO:0007669"/>
    <property type="project" value="UniProtKB-SubCell"/>
</dbReference>
<feature type="binding site" evidence="9">
    <location>
        <position position="266"/>
    </location>
    <ligand>
        <name>Mg(2+)</name>
        <dbReference type="ChEBI" id="CHEBI:18420"/>
    </ligand>
</feature>